<sequence>MTNARYYLLSVVQPTEGTPPAPDEMARITANLDVFHQELKDAGAWVFAGGLAAPSTATVLRAKGSDVLTTDGPYIESKEYLGGLCIVKAPDLDAALEWGRKALHATTLPIEVRPFHGEVEE</sequence>
<dbReference type="AlphaFoldDB" id="A0AAU2VCA0"/>
<dbReference type="SUPFAM" id="SSF54909">
    <property type="entry name" value="Dimeric alpha+beta barrel"/>
    <property type="match status" value="1"/>
</dbReference>
<name>A0AAU2VCA0_9ACTN</name>
<dbReference type="Gene3D" id="3.30.70.1060">
    <property type="entry name" value="Dimeric alpha+beta barrel"/>
    <property type="match status" value="1"/>
</dbReference>
<gene>
    <name evidence="3" type="ORF">OG549_33045</name>
</gene>
<dbReference type="PANTHER" id="PTHR35174">
    <property type="entry name" value="BLL7171 PROTEIN-RELATED"/>
    <property type="match status" value="1"/>
</dbReference>
<dbReference type="PANTHER" id="PTHR35174:SF3">
    <property type="entry name" value="BLL7171 PROTEIN"/>
    <property type="match status" value="1"/>
</dbReference>
<evidence type="ECO:0000259" key="2">
    <source>
        <dbReference type="Pfam" id="PF03795"/>
    </source>
</evidence>
<organism evidence="3">
    <name type="scientific">Streptomyces sp. NBC_00003</name>
    <dbReference type="NCBI Taxonomy" id="2903608"/>
    <lineage>
        <taxon>Bacteria</taxon>
        <taxon>Bacillati</taxon>
        <taxon>Actinomycetota</taxon>
        <taxon>Actinomycetes</taxon>
        <taxon>Kitasatosporales</taxon>
        <taxon>Streptomycetaceae</taxon>
        <taxon>Streptomyces</taxon>
    </lineage>
</organism>
<dbReference type="InterPro" id="IPR011008">
    <property type="entry name" value="Dimeric_a/b-barrel"/>
</dbReference>
<feature type="domain" description="YCII-related" evidence="2">
    <location>
        <begin position="23"/>
        <end position="101"/>
    </location>
</feature>
<dbReference type="EMBL" id="CP108318">
    <property type="protein sequence ID" value="WTW65092.1"/>
    <property type="molecule type" value="Genomic_DNA"/>
</dbReference>
<proteinExistence type="inferred from homology"/>
<dbReference type="Pfam" id="PF03795">
    <property type="entry name" value="YCII"/>
    <property type="match status" value="1"/>
</dbReference>
<accession>A0AAU2VCA0</accession>
<dbReference type="InterPro" id="IPR005545">
    <property type="entry name" value="YCII"/>
</dbReference>
<evidence type="ECO:0000313" key="3">
    <source>
        <dbReference type="EMBL" id="WTW65092.1"/>
    </source>
</evidence>
<evidence type="ECO:0000256" key="1">
    <source>
        <dbReference type="ARBA" id="ARBA00007689"/>
    </source>
</evidence>
<protein>
    <submittedName>
        <fullName evidence="3">YciI family protein</fullName>
    </submittedName>
</protein>
<reference evidence="3" key="1">
    <citation type="submission" date="2022-10" db="EMBL/GenBank/DDBJ databases">
        <title>The complete genomes of actinobacterial strains from the NBC collection.</title>
        <authorList>
            <person name="Joergensen T.S."/>
            <person name="Alvarez Arevalo M."/>
            <person name="Sterndorff E.B."/>
            <person name="Faurdal D."/>
            <person name="Vuksanovic O."/>
            <person name="Mourched A.-S."/>
            <person name="Charusanti P."/>
            <person name="Shaw S."/>
            <person name="Blin K."/>
            <person name="Weber T."/>
        </authorList>
    </citation>
    <scope>NUCLEOTIDE SEQUENCE</scope>
    <source>
        <strain evidence="3">NBC_00003</strain>
    </source>
</reference>
<comment type="similarity">
    <text evidence="1">Belongs to the YciI family.</text>
</comment>